<dbReference type="AlphaFoldDB" id="A0A2W4RWG3"/>
<accession>A0A2W4RWG3</accession>
<evidence type="ECO:0000313" key="1">
    <source>
        <dbReference type="EMBL" id="PZN88371.1"/>
    </source>
</evidence>
<reference evidence="1 2" key="1">
    <citation type="journal article" date="2018" name="Aquat. Microb. Ecol.">
        <title>Gammaproteobacterial methanotrophs dominate.</title>
        <authorList>
            <person name="Rissanen A.J."/>
            <person name="Saarenheimo J."/>
            <person name="Tiirola M."/>
            <person name="Peura S."/>
            <person name="Aalto S.L."/>
            <person name="Karvinen A."/>
            <person name="Nykanen H."/>
        </authorList>
    </citation>
    <scope>NUCLEOTIDE SEQUENCE [LARGE SCALE GENOMIC DNA]</scope>
    <source>
        <strain evidence="1">AMbin10</strain>
    </source>
</reference>
<sequence>ATSIFGNVNGMVVAEQENPSSSGANINSIAFAVPPGVGYGVNAYCATGGYINVYTYSYQ</sequence>
<proteinExistence type="predicted"/>
<organism evidence="1 2">
    <name type="scientific">Candidatus Methylumidiphilus alinenensis</name>
    <dbReference type="NCBI Taxonomy" id="2202197"/>
    <lineage>
        <taxon>Bacteria</taxon>
        <taxon>Pseudomonadati</taxon>
        <taxon>Pseudomonadota</taxon>
        <taxon>Gammaproteobacteria</taxon>
        <taxon>Methylococcales</taxon>
        <taxon>Candidatus Methylumidiphilus</taxon>
    </lineage>
</organism>
<dbReference type="EMBL" id="QJPH01000003">
    <property type="protein sequence ID" value="PZN88371.1"/>
    <property type="molecule type" value="Genomic_DNA"/>
</dbReference>
<evidence type="ECO:0000313" key="2">
    <source>
        <dbReference type="Proteomes" id="UP000249396"/>
    </source>
</evidence>
<comment type="caution">
    <text evidence="1">The sequence shown here is derived from an EMBL/GenBank/DDBJ whole genome shotgun (WGS) entry which is preliminary data.</text>
</comment>
<dbReference type="Proteomes" id="UP000249396">
    <property type="component" value="Unassembled WGS sequence"/>
</dbReference>
<feature type="non-terminal residue" evidence="1">
    <location>
        <position position="1"/>
    </location>
</feature>
<gene>
    <name evidence="1" type="ORF">DM484_00025</name>
</gene>
<protein>
    <submittedName>
        <fullName evidence="1">Uncharacterized protein</fullName>
    </submittedName>
</protein>
<name>A0A2W4RWG3_9GAMM</name>